<evidence type="ECO:0000256" key="6">
    <source>
        <dbReference type="ARBA" id="ARBA00022705"/>
    </source>
</evidence>
<evidence type="ECO:0000313" key="13">
    <source>
        <dbReference type="Proteomes" id="UP000595970"/>
    </source>
</evidence>
<dbReference type="InterPro" id="IPR002298">
    <property type="entry name" value="DNA_polymerase_A"/>
</dbReference>
<evidence type="ECO:0000313" key="12">
    <source>
        <dbReference type="EMBL" id="QOC54756.1"/>
    </source>
</evidence>
<sequence length="683" mass="76875">MFNKPTILVSDIETDGLLDTVSKFHCAVIKDHLTGEKRHYRPWDFEQYVKDLEMAAANKALLVFHNGIRYDHPALNILKKKHLGKRLNIPRQNILDTLVCTRLVYSNLKDTDPALLRSGRLNGKLFASHSLKAWGYRLGILKGEYGEQDNAWAEFSEPMLSYCDQDVEVTDALLTKLLGDQWYFNNMLDSGNYNLCESLRLEHDAAWLMAKQERNGFPFDTRGAEQLYAEVSATRTNILLELHKTFSSWYRPKGGKTFFRHPVTGKDLTNYPRVIYPKAGEIYTKGGKLAKTLYCKDRPFTPIEYTVFNPGSRDHIIKILKDCGWVPTDFTDAGNPVVDDDALSLVVEHKLVADEFLPKVELIREYLTVQKLIGQLAEGDNAWLRHDKGGYIHGSVNPNGAVTGRATHAFPNMAQIPSIRKYKGVECRSLFGACHHVGADGNRWIQVGVDASGLELRCLGHFMARFDGGAYIDVILNGDIHSQNQEAAGLPTRDNAKTFIYGFLYGAGAEKLGEIVGKFGEEGKKAGKTLTEKFLAATPALQALRDMVKETLVESERWVGGESVVKWKRKWIKGLDGRKVHVRSPHAALNTLLQSAGALICKKWIVEWDRMMQEAGYVHGWDGDYCFMAWVHDEAQLACRTEEIAKAAIEIAQKAMRAVGEHWNFQCPLDTEGKMGPNWAVCH</sequence>
<organism evidence="12 13">
    <name type="scientific">Aeromonas phage T7-Ah</name>
    <dbReference type="NCBI Taxonomy" id="2759196"/>
    <lineage>
        <taxon>Viruses</taxon>
        <taxon>Duplodnaviria</taxon>
        <taxon>Heunggongvirae</taxon>
        <taxon>Uroviricota</taxon>
        <taxon>Caudoviricetes</taxon>
        <taxon>Autographivirales</taxon>
        <taxon>Autotranscriptaviridae</taxon>
        <taxon>Studiervirinae</taxon>
        <taxon>Armandvirus</taxon>
        <taxon>Armandvirus T7Ah</taxon>
    </lineage>
</organism>
<dbReference type="InterPro" id="IPR019760">
    <property type="entry name" value="DNA-dir_DNA_pol_A_CS"/>
</dbReference>
<dbReference type="InterPro" id="IPR001098">
    <property type="entry name" value="DNA-dir_DNA_pol_A_palm_dom"/>
</dbReference>
<dbReference type="SUPFAM" id="SSF53098">
    <property type="entry name" value="Ribonuclease H-like"/>
    <property type="match status" value="1"/>
</dbReference>
<dbReference type="GO" id="GO:0003677">
    <property type="term" value="F:DNA binding"/>
    <property type="evidence" value="ECO:0007669"/>
    <property type="project" value="UniProtKB-KW"/>
</dbReference>
<feature type="domain" description="DNA-directed DNA polymerase family A palm" evidence="11">
    <location>
        <begin position="424"/>
        <end position="643"/>
    </location>
</feature>
<dbReference type="Proteomes" id="UP000595970">
    <property type="component" value="Segment"/>
</dbReference>
<dbReference type="PANTHER" id="PTHR10133:SF27">
    <property type="entry name" value="DNA POLYMERASE NU"/>
    <property type="match status" value="1"/>
</dbReference>
<name>A0A7S6HSD0_9CAUD</name>
<evidence type="ECO:0000256" key="10">
    <source>
        <dbReference type="ARBA" id="ARBA00049244"/>
    </source>
</evidence>
<keyword evidence="9" id="KW-0238">DNA-binding</keyword>
<dbReference type="Gene3D" id="3.30.70.370">
    <property type="match status" value="2"/>
</dbReference>
<dbReference type="SMART" id="SM00482">
    <property type="entry name" value="POLAc"/>
    <property type="match status" value="1"/>
</dbReference>
<reference evidence="12 13" key="1">
    <citation type="journal article" date="2021" name="Arch.">
        <title>Characterization of bacteriophage T7-Ah reveals its lytic activity against a subset of both mesophilic and psychrophilic Aeromonas salmonicida strains.</title>
        <authorList>
            <person name="Leduc G.R."/>
            <person name="Paquet V.E."/>
            <person name="Vincent A.T."/>
            <person name="Charette S.J."/>
        </authorList>
    </citation>
    <scope>NUCLEOTIDE SEQUENCE [LARGE SCALE GENOMIC DNA]</scope>
</reference>
<evidence type="ECO:0000256" key="3">
    <source>
        <dbReference type="ARBA" id="ARBA00015749"/>
    </source>
</evidence>
<dbReference type="GO" id="GO:0003887">
    <property type="term" value="F:DNA-directed DNA polymerase activity"/>
    <property type="evidence" value="ECO:0007669"/>
    <property type="project" value="UniProtKB-KW"/>
</dbReference>
<accession>A0A7S6HSD0</accession>
<evidence type="ECO:0000259" key="11">
    <source>
        <dbReference type="SMART" id="SM00482"/>
    </source>
</evidence>
<dbReference type="EC" id="2.7.7.7" evidence="2"/>
<dbReference type="InterPro" id="IPR043502">
    <property type="entry name" value="DNA/RNA_pol_sf"/>
</dbReference>
<dbReference type="PANTHER" id="PTHR10133">
    <property type="entry name" value="DNA POLYMERASE I"/>
    <property type="match status" value="1"/>
</dbReference>
<keyword evidence="7 12" id="KW-0239">DNA-directed DNA polymerase</keyword>
<comment type="catalytic activity">
    <reaction evidence="10">
        <text>DNA(n) + a 2'-deoxyribonucleoside 5'-triphosphate = DNA(n+1) + diphosphate</text>
        <dbReference type="Rhea" id="RHEA:22508"/>
        <dbReference type="Rhea" id="RHEA-COMP:17339"/>
        <dbReference type="Rhea" id="RHEA-COMP:17340"/>
        <dbReference type="ChEBI" id="CHEBI:33019"/>
        <dbReference type="ChEBI" id="CHEBI:61560"/>
        <dbReference type="ChEBI" id="CHEBI:173112"/>
        <dbReference type="EC" id="2.7.7.7"/>
    </reaction>
</comment>
<proteinExistence type="inferred from homology"/>
<keyword evidence="5 12" id="KW-0548">Nucleotidyltransferase</keyword>
<dbReference type="GO" id="GO:0006261">
    <property type="term" value="P:DNA-templated DNA replication"/>
    <property type="evidence" value="ECO:0007669"/>
    <property type="project" value="InterPro"/>
</dbReference>
<comment type="similarity">
    <text evidence="1">Belongs to the DNA polymerase type-A family.</text>
</comment>
<keyword evidence="4 12" id="KW-0808">Transferase</keyword>
<evidence type="ECO:0000256" key="5">
    <source>
        <dbReference type="ARBA" id="ARBA00022695"/>
    </source>
</evidence>
<dbReference type="Pfam" id="PF00476">
    <property type="entry name" value="DNA_pol_A"/>
    <property type="match status" value="1"/>
</dbReference>
<evidence type="ECO:0000256" key="8">
    <source>
        <dbReference type="ARBA" id="ARBA00023109"/>
    </source>
</evidence>
<dbReference type="SUPFAM" id="SSF56672">
    <property type="entry name" value="DNA/RNA polymerases"/>
    <property type="match status" value="1"/>
</dbReference>
<evidence type="ECO:0000256" key="1">
    <source>
        <dbReference type="ARBA" id="ARBA00007705"/>
    </source>
</evidence>
<dbReference type="Gene3D" id="1.20.1060.10">
    <property type="entry name" value="Taq DNA Polymerase, Chain T, domain 4"/>
    <property type="match status" value="1"/>
</dbReference>
<evidence type="ECO:0000256" key="4">
    <source>
        <dbReference type="ARBA" id="ARBA00022679"/>
    </source>
</evidence>
<evidence type="ECO:0000256" key="7">
    <source>
        <dbReference type="ARBA" id="ARBA00022932"/>
    </source>
</evidence>
<keyword evidence="6" id="KW-0235">DNA replication</keyword>
<dbReference type="InterPro" id="IPR036397">
    <property type="entry name" value="RNaseH_sf"/>
</dbReference>
<dbReference type="PROSITE" id="PS00447">
    <property type="entry name" value="DNA_POLYMERASE_A"/>
    <property type="match status" value="1"/>
</dbReference>
<dbReference type="GO" id="GO:0006302">
    <property type="term" value="P:double-strand break repair"/>
    <property type="evidence" value="ECO:0007669"/>
    <property type="project" value="TreeGrafter"/>
</dbReference>
<protein>
    <recommendedName>
        <fullName evidence="3">DNA polymerase</fullName>
        <ecNumber evidence="2">2.7.7.7</ecNumber>
    </recommendedName>
</protein>
<dbReference type="InterPro" id="IPR012337">
    <property type="entry name" value="RNaseH-like_sf"/>
</dbReference>
<dbReference type="GO" id="GO:0039693">
    <property type="term" value="P:viral DNA genome replication"/>
    <property type="evidence" value="ECO:0007669"/>
    <property type="project" value="UniProtKB-KW"/>
</dbReference>
<dbReference type="PRINTS" id="PR00868">
    <property type="entry name" value="DNAPOLI"/>
</dbReference>
<evidence type="ECO:0000256" key="2">
    <source>
        <dbReference type="ARBA" id="ARBA00012417"/>
    </source>
</evidence>
<evidence type="ECO:0000256" key="9">
    <source>
        <dbReference type="ARBA" id="ARBA00023125"/>
    </source>
</evidence>
<dbReference type="EMBL" id="MT740748">
    <property type="protein sequence ID" value="QOC54756.1"/>
    <property type="molecule type" value="Genomic_DNA"/>
</dbReference>
<keyword evidence="13" id="KW-1185">Reference proteome</keyword>
<dbReference type="Gene3D" id="3.30.420.10">
    <property type="entry name" value="Ribonuclease H-like superfamily/Ribonuclease H"/>
    <property type="match status" value="1"/>
</dbReference>
<keyword evidence="8" id="KW-1194">Viral DNA replication</keyword>